<evidence type="ECO:0000256" key="1">
    <source>
        <dbReference type="ARBA" id="ARBA00022801"/>
    </source>
</evidence>
<dbReference type="InterPro" id="IPR050300">
    <property type="entry name" value="GDXG_lipolytic_enzyme"/>
</dbReference>
<evidence type="ECO:0000259" key="3">
    <source>
        <dbReference type="Pfam" id="PF20434"/>
    </source>
</evidence>
<comment type="caution">
    <text evidence="4">The sequence shown here is derived from an EMBL/GenBank/DDBJ whole genome shotgun (WGS) entry which is preliminary data.</text>
</comment>
<reference evidence="4 5" key="1">
    <citation type="submission" date="2024-09" db="EMBL/GenBank/DDBJ databases">
        <authorList>
            <person name="Salinas-Garcia M.A."/>
            <person name="Prieme A."/>
        </authorList>
    </citation>
    <scope>NUCLEOTIDE SEQUENCE [LARGE SCALE GENOMIC DNA]</scope>
    <source>
        <strain evidence="4 5">DSM 21081</strain>
    </source>
</reference>
<evidence type="ECO:0000256" key="2">
    <source>
        <dbReference type="SAM" id="MobiDB-lite"/>
    </source>
</evidence>
<dbReference type="SUPFAM" id="SSF53474">
    <property type="entry name" value="alpha/beta-Hydrolases"/>
    <property type="match status" value="1"/>
</dbReference>
<protein>
    <submittedName>
        <fullName evidence="4">Alpha/beta hydrolase family protein</fullName>
        <ecNumber evidence="4">3.4.-.-</ecNumber>
    </submittedName>
</protein>
<keyword evidence="5" id="KW-1185">Reference proteome</keyword>
<dbReference type="Gene3D" id="3.40.50.1820">
    <property type="entry name" value="alpha/beta hydrolase"/>
    <property type="match status" value="1"/>
</dbReference>
<sequence length="287" mass="29411">MTAPAAPPGTHRYGPAPSQYAELYLPAARTRPGTAVLVHGGYWRARYDAGLGRPLAADLAARGWVAWNLEYRRTGGPEGDRGGWPETFEDVAAGIDLLAPVLGSLGLEPGPVVVVGHSAGGHLGAWAAGRHTLPAGAPGSGPAVRPAGVVSQAGVLDLAEAGRLGLSDGAARELMGADPERDPERWALADPARMLPIGVPVVALHGDADDAVPDALSRGYARAARAAGDPARFAWMPGDHFAPITPGTAAWEACVDALSELTGARRDRPGAAPGRPRGRGGAARPVY</sequence>
<dbReference type="Pfam" id="PF20434">
    <property type="entry name" value="BD-FAE"/>
    <property type="match status" value="1"/>
</dbReference>
<dbReference type="RefSeq" id="WP_373973355.1">
    <property type="nucleotide sequence ID" value="NZ_JBHDLJ010000019.1"/>
</dbReference>
<organism evidence="4 5">
    <name type="scientific">Arthrobacter halodurans</name>
    <dbReference type="NCBI Taxonomy" id="516699"/>
    <lineage>
        <taxon>Bacteria</taxon>
        <taxon>Bacillati</taxon>
        <taxon>Actinomycetota</taxon>
        <taxon>Actinomycetes</taxon>
        <taxon>Micrococcales</taxon>
        <taxon>Micrococcaceae</taxon>
        <taxon>Arthrobacter</taxon>
    </lineage>
</organism>
<dbReference type="EC" id="3.4.-.-" evidence="4"/>
<feature type="region of interest" description="Disordered" evidence="2">
    <location>
        <begin position="265"/>
        <end position="287"/>
    </location>
</feature>
<dbReference type="Proteomes" id="UP001575652">
    <property type="component" value="Unassembled WGS sequence"/>
</dbReference>
<dbReference type="InterPro" id="IPR029058">
    <property type="entry name" value="AB_hydrolase_fold"/>
</dbReference>
<proteinExistence type="predicted"/>
<gene>
    <name evidence="4" type="ORF">ACETWP_16445</name>
</gene>
<accession>A0ABV4UR82</accession>
<keyword evidence="1 4" id="KW-0378">Hydrolase</keyword>
<name>A0ABV4UR82_9MICC</name>
<evidence type="ECO:0000313" key="4">
    <source>
        <dbReference type="EMBL" id="MFB0836180.1"/>
    </source>
</evidence>
<evidence type="ECO:0000313" key="5">
    <source>
        <dbReference type="Proteomes" id="UP001575652"/>
    </source>
</evidence>
<feature type="domain" description="BD-FAE-like" evidence="3">
    <location>
        <begin position="22"/>
        <end position="218"/>
    </location>
</feature>
<dbReference type="InterPro" id="IPR049492">
    <property type="entry name" value="BD-FAE-like_dom"/>
</dbReference>
<dbReference type="PANTHER" id="PTHR48081:SF33">
    <property type="entry name" value="KYNURENINE FORMAMIDASE"/>
    <property type="match status" value="1"/>
</dbReference>
<dbReference type="GO" id="GO:0016787">
    <property type="term" value="F:hydrolase activity"/>
    <property type="evidence" value="ECO:0007669"/>
    <property type="project" value="UniProtKB-KW"/>
</dbReference>
<dbReference type="EMBL" id="JBHDLJ010000019">
    <property type="protein sequence ID" value="MFB0836180.1"/>
    <property type="molecule type" value="Genomic_DNA"/>
</dbReference>
<dbReference type="PANTHER" id="PTHR48081">
    <property type="entry name" value="AB HYDROLASE SUPERFAMILY PROTEIN C4A8.06C"/>
    <property type="match status" value="1"/>
</dbReference>